<dbReference type="GO" id="GO:0006506">
    <property type="term" value="P:GPI anchor biosynthetic process"/>
    <property type="evidence" value="ECO:0007669"/>
    <property type="project" value="InterPro"/>
</dbReference>
<feature type="non-terminal residue" evidence="2">
    <location>
        <position position="602"/>
    </location>
</feature>
<name>S8ELT1_9LAMI</name>
<dbReference type="AlphaFoldDB" id="S8ELT1"/>
<keyword evidence="1" id="KW-1133">Transmembrane helix</keyword>
<dbReference type="PANTHER" id="PTHR47555:SF2">
    <property type="entry name" value="N-ACETYLGLUCOSAMINYL TRANSFERASE COMPONENT FAMILY PROTEIN _ GPI1 FAMILY PROTEIN"/>
    <property type="match status" value="1"/>
</dbReference>
<feature type="transmembrane region" description="Helical" evidence="1">
    <location>
        <begin position="359"/>
        <end position="379"/>
    </location>
</feature>
<keyword evidence="1" id="KW-0812">Transmembrane</keyword>
<feature type="transmembrane region" description="Helical" evidence="1">
    <location>
        <begin position="485"/>
        <end position="505"/>
    </location>
</feature>
<evidence type="ECO:0000313" key="2">
    <source>
        <dbReference type="EMBL" id="EPS73627.1"/>
    </source>
</evidence>
<dbReference type="InterPro" id="IPR007720">
    <property type="entry name" value="PigQ/GPI1"/>
</dbReference>
<organism evidence="2 3">
    <name type="scientific">Genlisea aurea</name>
    <dbReference type="NCBI Taxonomy" id="192259"/>
    <lineage>
        <taxon>Eukaryota</taxon>
        <taxon>Viridiplantae</taxon>
        <taxon>Streptophyta</taxon>
        <taxon>Embryophyta</taxon>
        <taxon>Tracheophyta</taxon>
        <taxon>Spermatophyta</taxon>
        <taxon>Magnoliopsida</taxon>
        <taxon>eudicotyledons</taxon>
        <taxon>Gunneridae</taxon>
        <taxon>Pentapetalae</taxon>
        <taxon>asterids</taxon>
        <taxon>lamiids</taxon>
        <taxon>Lamiales</taxon>
        <taxon>Lentibulariaceae</taxon>
        <taxon>Genlisea</taxon>
    </lineage>
</organism>
<dbReference type="EMBL" id="AUSU01000371">
    <property type="protein sequence ID" value="EPS73627.1"/>
    <property type="molecule type" value="Genomic_DNA"/>
</dbReference>
<feature type="transmembrane region" description="Helical" evidence="1">
    <location>
        <begin position="559"/>
        <end position="584"/>
    </location>
</feature>
<dbReference type="OrthoDB" id="70250at2759"/>
<accession>S8ELT1</accession>
<dbReference type="Pfam" id="PF05024">
    <property type="entry name" value="Gpi1"/>
    <property type="match status" value="1"/>
</dbReference>
<feature type="transmembrane region" description="Helical" evidence="1">
    <location>
        <begin position="453"/>
        <end position="473"/>
    </location>
</feature>
<gene>
    <name evidence="2" type="ORF">M569_01133</name>
</gene>
<feature type="non-terminal residue" evidence="2">
    <location>
        <position position="1"/>
    </location>
</feature>
<protein>
    <submittedName>
        <fullName evidence="2">Uncharacterized protein</fullName>
    </submittedName>
</protein>
<sequence length="602" mass="68344">GRRNCRVWWPKDMAFRPVVNCNYLFGWFFASSGSSLDVVVAFGFSEIELASLNRGGFRLEEILQRINEPMPALLHDKCAFALLGQCTADFTGNLEFDRFQNGETISATTTRTQDLHTPVSSSERWSCGCQKHDEIVRQSRLIAPGKFWIKLAIGHFVEADRRGPVFPKLDHLHFNNEMESHLDLHVISYDVPTFGGHHYSLVDRSFPNRRLSPCKKPEWFQSLHIRPAESDLEAVVQAVNCVNAARVLFCWPQHAEKFGLLFKIALKFSIFCWKAMSLSIASLSTLIYTILQFSHTIFGCLSRLHIDKIVAKVIANASKNIYFRCCQFLHWPIFLQGQTVREHSCVEQAEKAEFKKHSIWSSLVVDILLGNMFGFPLWITAEPVCSYVSKFSHGFTDDWLRAGCVWLMGNPAGFKLNTELAGVLGMISLNAIQIWSTLVAFMASLFVPAVKGLALCGMFFGLTSAFSLALDVISLLTVHVLTLELFLSLVYSAQIQALAALWRIFRGRKWNPLRCRFDSYDYTVEEHVVGSLLFTPILLLLPTTSAFYVFFTILHTSLIFIYAVVDAAISILHSTPYAEIFLWLKRRQRFPSGIWFDVLSSQ</sequence>
<keyword evidence="1" id="KW-0472">Membrane</keyword>
<dbReference type="GO" id="GO:0016020">
    <property type="term" value="C:membrane"/>
    <property type="evidence" value="ECO:0007669"/>
    <property type="project" value="InterPro"/>
</dbReference>
<dbReference type="PANTHER" id="PTHR47555">
    <property type="entry name" value="N-ACETYLGLUCOSAMINYL TRANSFERASE COMPONENT FAMILY PROTEIN / GPI1 FAMILY PROTEIN"/>
    <property type="match status" value="1"/>
</dbReference>
<evidence type="ECO:0000256" key="1">
    <source>
        <dbReference type="SAM" id="Phobius"/>
    </source>
</evidence>
<keyword evidence="3" id="KW-1185">Reference proteome</keyword>
<comment type="caution">
    <text evidence="2">The sequence shown here is derived from an EMBL/GenBank/DDBJ whole genome shotgun (WGS) entry which is preliminary data.</text>
</comment>
<proteinExistence type="predicted"/>
<feature type="transmembrane region" description="Helical" evidence="1">
    <location>
        <begin position="420"/>
        <end position="446"/>
    </location>
</feature>
<feature type="transmembrane region" description="Helical" evidence="1">
    <location>
        <begin position="23"/>
        <end position="44"/>
    </location>
</feature>
<feature type="transmembrane region" description="Helical" evidence="1">
    <location>
        <begin position="526"/>
        <end position="553"/>
    </location>
</feature>
<reference evidence="2 3" key="1">
    <citation type="journal article" date="2013" name="BMC Genomics">
        <title>The miniature genome of a carnivorous plant Genlisea aurea contains a low number of genes and short non-coding sequences.</title>
        <authorList>
            <person name="Leushkin E.V."/>
            <person name="Sutormin R.A."/>
            <person name="Nabieva E.R."/>
            <person name="Penin A.A."/>
            <person name="Kondrashov A.S."/>
            <person name="Logacheva M.D."/>
        </authorList>
    </citation>
    <scope>NUCLEOTIDE SEQUENCE [LARGE SCALE GENOMIC DNA]</scope>
</reference>
<dbReference type="Proteomes" id="UP000015453">
    <property type="component" value="Unassembled WGS sequence"/>
</dbReference>
<evidence type="ECO:0000313" key="3">
    <source>
        <dbReference type="Proteomes" id="UP000015453"/>
    </source>
</evidence>